<organism evidence="1 2">
    <name type="scientific">Staurois parvus</name>
    <dbReference type="NCBI Taxonomy" id="386267"/>
    <lineage>
        <taxon>Eukaryota</taxon>
        <taxon>Metazoa</taxon>
        <taxon>Chordata</taxon>
        <taxon>Craniata</taxon>
        <taxon>Vertebrata</taxon>
        <taxon>Euteleostomi</taxon>
        <taxon>Amphibia</taxon>
        <taxon>Batrachia</taxon>
        <taxon>Anura</taxon>
        <taxon>Neobatrachia</taxon>
        <taxon>Ranoidea</taxon>
        <taxon>Ranidae</taxon>
        <taxon>Staurois</taxon>
    </lineage>
</organism>
<sequence length="82" mass="8702">MSARSCEQLCPITADHICHAISATYQCQSAPPISVSQCRLSLCISAHQSCLSVPPNSASQCRLSVPISAIYECCFTVPISDA</sequence>
<evidence type="ECO:0000313" key="2">
    <source>
        <dbReference type="Proteomes" id="UP001162483"/>
    </source>
</evidence>
<name>A0ABN9D5U5_9NEOB</name>
<evidence type="ECO:0000313" key="1">
    <source>
        <dbReference type="EMBL" id="CAI9567852.1"/>
    </source>
</evidence>
<dbReference type="Proteomes" id="UP001162483">
    <property type="component" value="Unassembled WGS sequence"/>
</dbReference>
<dbReference type="EMBL" id="CATNWA010014131">
    <property type="protein sequence ID" value="CAI9567852.1"/>
    <property type="molecule type" value="Genomic_DNA"/>
</dbReference>
<comment type="caution">
    <text evidence="1">The sequence shown here is derived from an EMBL/GenBank/DDBJ whole genome shotgun (WGS) entry which is preliminary data.</text>
</comment>
<accession>A0ABN9D5U5</accession>
<keyword evidence="2" id="KW-1185">Reference proteome</keyword>
<proteinExistence type="predicted"/>
<reference evidence="1" key="1">
    <citation type="submission" date="2023-05" db="EMBL/GenBank/DDBJ databases">
        <authorList>
            <person name="Stuckert A."/>
        </authorList>
    </citation>
    <scope>NUCLEOTIDE SEQUENCE</scope>
</reference>
<protein>
    <submittedName>
        <fullName evidence="1">Uncharacterized protein</fullName>
    </submittedName>
</protein>
<feature type="non-terminal residue" evidence="1">
    <location>
        <position position="82"/>
    </location>
</feature>
<gene>
    <name evidence="1" type="ORF">SPARVUS_LOCUS6610994</name>
</gene>